<name>A0A1G8RI38_9NOCA</name>
<dbReference type="InterPro" id="IPR050583">
    <property type="entry name" value="Mycobacterial_A85_antigen"/>
</dbReference>
<evidence type="ECO:0000313" key="3">
    <source>
        <dbReference type="Proteomes" id="UP000183263"/>
    </source>
</evidence>
<dbReference type="InterPro" id="IPR000801">
    <property type="entry name" value="Esterase-like"/>
</dbReference>
<accession>A0A1G8RI38</accession>
<dbReference type="GO" id="GO:0016747">
    <property type="term" value="F:acyltransferase activity, transferring groups other than amino-acyl groups"/>
    <property type="evidence" value="ECO:0007669"/>
    <property type="project" value="TreeGrafter"/>
</dbReference>
<protein>
    <submittedName>
        <fullName evidence="2">S-formylglutathione hydrolase FrmB</fullName>
    </submittedName>
</protein>
<dbReference type="Gene3D" id="3.40.50.1820">
    <property type="entry name" value="alpha/beta hydrolase"/>
    <property type="match status" value="1"/>
</dbReference>
<dbReference type="Pfam" id="PF00756">
    <property type="entry name" value="Esterase"/>
    <property type="match status" value="1"/>
</dbReference>
<keyword evidence="2" id="KW-0378">Hydrolase</keyword>
<dbReference type="RefSeq" id="WP_072739848.1">
    <property type="nucleotide sequence ID" value="NZ_CP048813.1"/>
</dbReference>
<dbReference type="Proteomes" id="UP000183263">
    <property type="component" value="Unassembled WGS sequence"/>
</dbReference>
<keyword evidence="3" id="KW-1185">Reference proteome</keyword>
<sequence>MRNRMVVRKFGIRSAVALAAITAAPFLGTQAIASADPASSDQASHVVRTQKIDDRQQRMYVYSAAMDREIELRVLTPADDSAPRPTLYLLNGAGGGEDTATWYRQTDAVDFFADKNVNVVTPMMGAFSYYTDWKDDDPVLGRNQWTTFLTQELPPVIDSALGTNGVNSIAGISMAGGSVLSLAQAAPGLYESVGAYSGCAETSTNPGRAYVSMVVESRGRGKVENMWGPEGDPLWLENDPIVNAEKLRGTTLYVSTGSGLPGHHDRLDGQGINGDVETFANQIILGSVIEAATNQCTHKLANRLNELGIPATFDFQSTGTHAWPYWQDQLHKSWPVIAGPLGA</sequence>
<reference evidence="2 3" key="1">
    <citation type="submission" date="2016-10" db="EMBL/GenBank/DDBJ databases">
        <authorList>
            <person name="de Groot N.N."/>
        </authorList>
    </citation>
    <scope>NUCLEOTIDE SEQUENCE [LARGE SCALE GENOMIC DNA]</scope>
    <source>
        <strain evidence="2 3">DSM 44892</strain>
    </source>
</reference>
<dbReference type="AlphaFoldDB" id="A0A1G8RI38"/>
<keyword evidence="1" id="KW-0732">Signal</keyword>
<dbReference type="GO" id="GO:0016787">
    <property type="term" value="F:hydrolase activity"/>
    <property type="evidence" value="ECO:0007669"/>
    <property type="project" value="UniProtKB-KW"/>
</dbReference>
<dbReference type="EMBL" id="FNDN01000018">
    <property type="protein sequence ID" value="SDJ16656.1"/>
    <property type="molecule type" value="Genomic_DNA"/>
</dbReference>
<evidence type="ECO:0000256" key="1">
    <source>
        <dbReference type="SAM" id="SignalP"/>
    </source>
</evidence>
<feature type="chain" id="PRO_5038662006" evidence="1">
    <location>
        <begin position="20"/>
        <end position="343"/>
    </location>
</feature>
<dbReference type="PANTHER" id="PTHR48098:SF1">
    <property type="entry name" value="DIACYLGLYCEROL ACYLTRANSFERASE_MYCOLYLTRANSFERASE AG85A"/>
    <property type="match status" value="1"/>
</dbReference>
<dbReference type="PANTHER" id="PTHR48098">
    <property type="entry name" value="ENTEROCHELIN ESTERASE-RELATED"/>
    <property type="match status" value="1"/>
</dbReference>
<dbReference type="SUPFAM" id="SSF53474">
    <property type="entry name" value="alpha/beta-Hydrolases"/>
    <property type="match status" value="1"/>
</dbReference>
<gene>
    <name evidence="2" type="ORF">SAMN05444695_1183</name>
</gene>
<evidence type="ECO:0000313" key="2">
    <source>
        <dbReference type="EMBL" id="SDJ16656.1"/>
    </source>
</evidence>
<dbReference type="InterPro" id="IPR029058">
    <property type="entry name" value="AB_hydrolase_fold"/>
</dbReference>
<organism evidence="2 3">
    <name type="scientific">Rhodococcus triatomae</name>
    <dbReference type="NCBI Taxonomy" id="300028"/>
    <lineage>
        <taxon>Bacteria</taxon>
        <taxon>Bacillati</taxon>
        <taxon>Actinomycetota</taxon>
        <taxon>Actinomycetes</taxon>
        <taxon>Mycobacteriales</taxon>
        <taxon>Nocardiaceae</taxon>
        <taxon>Rhodococcus</taxon>
    </lineage>
</organism>
<proteinExistence type="predicted"/>
<feature type="signal peptide" evidence="1">
    <location>
        <begin position="1"/>
        <end position="19"/>
    </location>
</feature>